<organism evidence="2 3">
    <name type="scientific">Catenaria anguillulae PL171</name>
    <dbReference type="NCBI Taxonomy" id="765915"/>
    <lineage>
        <taxon>Eukaryota</taxon>
        <taxon>Fungi</taxon>
        <taxon>Fungi incertae sedis</taxon>
        <taxon>Blastocladiomycota</taxon>
        <taxon>Blastocladiomycetes</taxon>
        <taxon>Blastocladiales</taxon>
        <taxon>Catenariaceae</taxon>
        <taxon>Catenaria</taxon>
    </lineage>
</organism>
<sequence length="339" mass="37125">MLWKRPISNAFVTLVVIVTLFLVDLAFLFSWTYLAPLQPAVQSSATHFSYTCQSANSPLTHSLLTATHVAWNLLLVWSLGFFTNATRWLRTPARSQHYTHFVAVNYALCAGVGILAAVLLRFASFALAMFWIYTLLVWYIVAYTLAMLHVCVLQQVKQGPRDEAAGVLADAADPLYALLEQRYASRGGNEGAGTAALKSFAASDLNRAGFAGSVATAGSAAGAGPGRPAHGTLWPLPGKSLTLVGDFAIKFPRVFSTWTLHRMVIALDEGYLGVVRKPGGVEEKDVGHVWRLGDLSSRFVPYLDCVLEVRLAGDPIMFVQLNDELQAEEMVRFIPDRMM</sequence>
<keyword evidence="1" id="KW-1133">Transmembrane helix</keyword>
<keyword evidence="1" id="KW-0812">Transmembrane</keyword>
<evidence type="ECO:0000313" key="2">
    <source>
        <dbReference type="EMBL" id="ORZ30556.1"/>
    </source>
</evidence>
<comment type="caution">
    <text evidence="2">The sequence shown here is derived from an EMBL/GenBank/DDBJ whole genome shotgun (WGS) entry which is preliminary data.</text>
</comment>
<keyword evidence="3" id="KW-1185">Reference proteome</keyword>
<evidence type="ECO:0000313" key="3">
    <source>
        <dbReference type="Proteomes" id="UP000193411"/>
    </source>
</evidence>
<evidence type="ECO:0000256" key="1">
    <source>
        <dbReference type="SAM" id="Phobius"/>
    </source>
</evidence>
<feature type="transmembrane region" description="Helical" evidence="1">
    <location>
        <begin position="130"/>
        <end position="153"/>
    </location>
</feature>
<dbReference type="AlphaFoldDB" id="A0A1Y2H7I4"/>
<accession>A0A1Y2H7I4</accession>
<name>A0A1Y2H7I4_9FUNG</name>
<dbReference type="Proteomes" id="UP000193411">
    <property type="component" value="Unassembled WGS sequence"/>
</dbReference>
<feature type="transmembrane region" description="Helical" evidence="1">
    <location>
        <begin position="12"/>
        <end position="34"/>
    </location>
</feature>
<feature type="transmembrane region" description="Helical" evidence="1">
    <location>
        <begin position="69"/>
        <end position="89"/>
    </location>
</feature>
<keyword evidence="1" id="KW-0472">Membrane</keyword>
<dbReference type="EMBL" id="MCFL01000081">
    <property type="protein sequence ID" value="ORZ30556.1"/>
    <property type="molecule type" value="Genomic_DNA"/>
</dbReference>
<feature type="transmembrane region" description="Helical" evidence="1">
    <location>
        <begin position="101"/>
        <end position="124"/>
    </location>
</feature>
<proteinExistence type="predicted"/>
<protein>
    <submittedName>
        <fullName evidence="2">Uncharacterized protein</fullName>
    </submittedName>
</protein>
<reference evidence="2 3" key="1">
    <citation type="submission" date="2016-07" db="EMBL/GenBank/DDBJ databases">
        <title>Pervasive Adenine N6-methylation of Active Genes in Fungi.</title>
        <authorList>
            <consortium name="DOE Joint Genome Institute"/>
            <person name="Mondo S.J."/>
            <person name="Dannebaum R.O."/>
            <person name="Kuo R.C."/>
            <person name="Labutti K."/>
            <person name="Haridas S."/>
            <person name="Kuo A."/>
            <person name="Salamov A."/>
            <person name="Ahrendt S.R."/>
            <person name="Lipzen A."/>
            <person name="Sullivan W."/>
            <person name="Andreopoulos W.B."/>
            <person name="Clum A."/>
            <person name="Lindquist E."/>
            <person name="Daum C."/>
            <person name="Ramamoorthy G.K."/>
            <person name="Gryganskyi A."/>
            <person name="Culley D."/>
            <person name="Magnuson J.K."/>
            <person name="James T.Y."/>
            <person name="O'Malley M.A."/>
            <person name="Stajich J.E."/>
            <person name="Spatafora J.W."/>
            <person name="Visel A."/>
            <person name="Grigoriev I.V."/>
        </authorList>
    </citation>
    <scope>NUCLEOTIDE SEQUENCE [LARGE SCALE GENOMIC DNA]</scope>
    <source>
        <strain evidence="2 3">PL171</strain>
    </source>
</reference>
<gene>
    <name evidence="2" type="ORF">BCR44DRAFT_40083</name>
</gene>